<comment type="caution">
    <text evidence="7">The sequence shown here is derived from an EMBL/GenBank/DDBJ whole genome shotgun (WGS) entry which is preliminary data.</text>
</comment>
<evidence type="ECO:0000256" key="5">
    <source>
        <dbReference type="SAM" id="Phobius"/>
    </source>
</evidence>
<dbReference type="InterPro" id="IPR029045">
    <property type="entry name" value="ClpP/crotonase-like_dom_sf"/>
</dbReference>
<evidence type="ECO:0000256" key="4">
    <source>
        <dbReference type="ARBA" id="ARBA00022825"/>
    </source>
</evidence>
<evidence type="ECO:0000256" key="3">
    <source>
        <dbReference type="ARBA" id="ARBA00022801"/>
    </source>
</evidence>
<dbReference type="GO" id="GO:0006508">
    <property type="term" value="P:proteolysis"/>
    <property type="evidence" value="ECO:0007669"/>
    <property type="project" value="UniProtKB-KW"/>
</dbReference>
<dbReference type="EMBL" id="DSAY01000180">
    <property type="protein sequence ID" value="HDP16023.1"/>
    <property type="molecule type" value="Genomic_DNA"/>
</dbReference>
<evidence type="ECO:0000313" key="7">
    <source>
        <dbReference type="EMBL" id="HDP16023.1"/>
    </source>
</evidence>
<keyword evidence="5" id="KW-0812">Transmembrane</keyword>
<keyword evidence="2" id="KW-0645">Protease</keyword>
<dbReference type="Gene3D" id="3.90.226.10">
    <property type="entry name" value="2-enoyl-CoA Hydratase, Chain A, domain 1"/>
    <property type="match status" value="1"/>
</dbReference>
<dbReference type="GO" id="GO:0008236">
    <property type="term" value="F:serine-type peptidase activity"/>
    <property type="evidence" value="ECO:0007669"/>
    <property type="project" value="UniProtKB-KW"/>
</dbReference>
<reference evidence="7" key="1">
    <citation type="journal article" date="2020" name="mSystems">
        <title>Genome- and Community-Level Interaction Insights into Carbon Utilization and Element Cycling Functions of Hydrothermarchaeota in Hydrothermal Sediment.</title>
        <authorList>
            <person name="Zhou Z."/>
            <person name="Liu Y."/>
            <person name="Xu W."/>
            <person name="Pan J."/>
            <person name="Luo Z.H."/>
            <person name="Li M."/>
        </authorList>
    </citation>
    <scope>NUCLEOTIDE SEQUENCE [LARGE SCALE GENOMIC DNA]</scope>
    <source>
        <strain evidence="7">SpSt-116</strain>
    </source>
</reference>
<dbReference type="PANTHER" id="PTHR42987:SF4">
    <property type="entry name" value="PROTEASE SOHB-RELATED"/>
    <property type="match status" value="1"/>
</dbReference>
<dbReference type="Gene3D" id="6.20.330.10">
    <property type="match status" value="1"/>
</dbReference>
<accession>A0A7C1CE79</accession>
<proteinExistence type="inferred from homology"/>
<dbReference type="InterPro" id="IPR002142">
    <property type="entry name" value="Peptidase_S49"/>
</dbReference>
<gene>
    <name evidence="7" type="primary">sppA</name>
    <name evidence="7" type="ORF">ENN26_09665</name>
</gene>
<feature type="domain" description="Peptidase S49" evidence="6">
    <location>
        <begin position="113"/>
        <end position="260"/>
    </location>
</feature>
<dbReference type="InterPro" id="IPR047272">
    <property type="entry name" value="S49_SppA_C"/>
</dbReference>
<evidence type="ECO:0000256" key="1">
    <source>
        <dbReference type="ARBA" id="ARBA00008683"/>
    </source>
</evidence>
<dbReference type="Pfam" id="PF01343">
    <property type="entry name" value="Peptidase_S49"/>
    <property type="match status" value="1"/>
</dbReference>
<keyword evidence="5" id="KW-0472">Membrane</keyword>
<comment type="similarity">
    <text evidence="1">Belongs to the peptidase S49 family.</text>
</comment>
<dbReference type="InterPro" id="IPR004635">
    <property type="entry name" value="Pept_S49_SppA"/>
</dbReference>
<name>A0A7C1CE79_9CREN</name>
<dbReference type="AlphaFoldDB" id="A0A7C1CE79"/>
<evidence type="ECO:0000259" key="6">
    <source>
        <dbReference type="Pfam" id="PF01343"/>
    </source>
</evidence>
<keyword evidence="4" id="KW-0720">Serine protease</keyword>
<feature type="transmembrane region" description="Helical" evidence="5">
    <location>
        <begin position="12"/>
        <end position="34"/>
    </location>
</feature>
<dbReference type="PANTHER" id="PTHR42987">
    <property type="entry name" value="PEPTIDASE S49"/>
    <property type="match status" value="1"/>
</dbReference>
<keyword evidence="5" id="KW-1133">Transmembrane helix</keyword>
<evidence type="ECO:0000256" key="2">
    <source>
        <dbReference type="ARBA" id="ARBA00022670"/>
    </source>
</evidence>
<dbReference type="NCBIfam" id="TIGR00706">
    <property type="entry name" value="SppA_dom"/>
    <property type="match status" value="1"/>
</dbReference>
<organism evidence="7">
    <name type="scientific">Thermofilum adornatum</name>
    <dbReference type="NCBI Taxonomy" id="1365176"/>
    <lineage>
        <taxon>Archaea</taxon>
        <taxon>Thermoproteota</taxon>
        <taxon>Thermoprotei</taxon>
        <taxon>Thermofilales</taxon>
        <taxon>Thermofilaceae</taxon>
        <taxon>Thermofilum</taxon>
    </lineage>
</organism>
<dbReference type="CDD" id="cd07023">
    <property type="entry name" value="S49_Sppa_N_C"/>
    <property type="match status" value="1"/>
</dbReference>
<sequence length="310" mass="33675">MDILMPGLKEKVWRKLPLIIILTVVILGVVLAVFSQKRPFTSLQPYVAQITITGTIDYSSSSILGTTTGVEEYIRLIKQAEEDPLAKAVIIVFNSPGGTVTASDDLYQAVKSLASKKLVVAYAKGLMASGAYMAALPAKVILASPTSEVGSVGVMMTVLNVENLLGKLGITVYTFKSGTLKDIGSPYRNMTEQEIKIMNDFVNYYFEIFKERVIMNRGKVSDEVFTGQPFTPVKAKEAGLIDDVCTYEEAVNRTKSLAGLPVDAPVIELKPRTPSLLDILFGASQRRSSITIPSIIVLAMWPPPVAIVLP</sequence>
<protein>
    <submittedName>
        <fullName evidence="7">Signal peptide peptidase SppA</fullName>
    </submittedName>
</protein>
<keyword evidence="3" id="KW-0378">Hydrolase</keyword>
<dbReference type="SUPFAM" id="SSF52096">
    <property type="entry name" value="ClpP/crotonase"/>
    <property type="match status" value="1"/>
</dbReference>